<dbReference type="KEGG" id="cart:PA27867_3492"/>
<sequence length="427" mass="46464">MFHLGWFLSFSTQAWHAPHSDRGGLFPNTDVYVDFARALERAGFDYLMIEDGSFIPDAYGSSMEHSLRTGFASPKHDPMALVPLLAASTEKIGLIATMTTSFYPPFLAARLMTTLDHLSGGRVGFNLVTAHNDRTAQNYGMDKHWDHSERYAIATDWAQAVTALLTSWDEDAVVDDVAAGIYADHTKIHQTDYEGSYFSSRGPLNVPPGPQRIPVICQAGGSPVGRVFASRFADTIVAPSGSIEWMKQYRTDIRAGLVDAGRDPDAVKVLFLTDFIIGDTHEDALELQRRRHAAMVADIEGRLAYMSFASGIDFSTFDLDAPVPPVSTNAAKTTTAQMFAGREHQTLREIASTIIPSLEIVGSPATAADQMEAVMAEVGGDGFLVNSPVTPRAVADIAGDLAPELRRRGLIRSEYSADTLRGNLTAY</sequence>
<evidence type="ECO:0000256" key="2">
    <source>
        <dbReference type="ARBA" id="ARBA00022643"/>
    </source>
</evidence>
<gene>
    <name evidence="8" type="ORF">PA27867_3492</name>
</gene>
<dbReference type="InterPro" id="IPR051260">
    <property type="entry name" value="Diverse_substr_monoxygenases"/>
</dbReference>
<evidence type="ECO:0000313" key="8">
    <source>
        <dbReference type="EMBL" id="ANP74415.1"/>
    </source>
</evidence>
<dbReference type="Pfam" id="PF00296">
    <property type="entry name" value="Bac_luciferase"/>
    <property type="match status" value="1"/>
</dbReference>
<dbReference type="PANTHER" id="PTHR30011">
    <property type="entry name" value="ALKANESULFONATE MONOOXYGENASE-RELATED"/>
    <property type="match status" value="1"/>
</dbReference>
<dbReference type="PIRSF" id="PIRSF000337">
    <property type="entry name" value="NTA_MOA"/>
    <property type="match status" value="1"/>
</dbReference>
<dbReference type="OrthoDB" id="3265338at2"/>
<name>A0A1B1BPG8_9MICO</name>
<dbReference type="NCBIfam" id="TIGR03860">
    <property type="entry name" value="FMN_nitrolo"/>
    <property type="match status" value="1"/>
</dbReference>
<reference evidence="8 9" key="1">
    <citation type="submission" date="2016-06" db="EMBL/GenBank/DDBJ databases">
        <title>Genome sequencing of Cryobacterium arcticum PAMC 27867.</title>
        <authorList>
            <person name="Lee J."/>
            <person name="Kim O.-S."/>
        </authorList>
    </citation>
    <scope>NUCLEOTIDE SEQUENCE [LARGE SCALE GENOMIC DNA]</scope>
    <source>
        <strain evidence="8 9">PAMC 27867</strain>
    </source>
</reference>
<dbReference type="EMBL" id="CP016282">
    <property type="protein sequence ID" value="ANP74415.1"/>
    <property type="molecule type" value="Genomic_DNA"/>
</dbReference>
<evidence type="ECO:0000256" key="4">
    <source>
        <dbReference type="ARBA" id="ARBA00023033"/>
    </source>
</evidence>
<dbReference type="PANTHER" id="PTHR30011:SF16">
    <property type="entry name" value="C2H2 FINGER DOMAIN TRANSCRIPTION FACTOR (EUROFUNG)-RELATED"/>
    <property type="match status" value="1"/>
</dbReference>
<accession>A0A1B1BPG8</accession>
<proteinExistence type="inferred from homology"/>
<evidence type="ECO:0000313" key="9">
    <source>
        <dbReference type="Proteomes" id="UP000092582"/>
    </source>
</evidence>
<feature type="binding site" evidence="6">
    <location>
        <position position="222"/>
    </location>
    <ligand>
        <name>FMN</name>
        <dbReference type="ChEBI" id="CHEBI:58210"/>
    </ligand>
</feature>
<keyword evidence="9" id="KW-1185">Reference proteome</keyword>
<evidence type="ECO:0000256" key="3">
    <source>
        <dbReference type="ARBA" id="ARBA00023002"/>
    </source>
</evidence>
<dbReference type="SUPFAM" id="SSF51679">
    <property type="entry name" value="Bacterial luciferase-like"/>
    <property type="match status" value="1"/>
</dbReference>
<feature type="binding site" evidence="6">
    <location>
        <position position="51"/>
    </location>
    <ligand>
        <name>FMN</name>
        <dbReference type="ChEBI" id="CHEBI:58210"/>
    </ligand>
</feature>
<feature type="binding site" evidence="6">
    <location>
        <position position="151"/>
    </location>
    <ligand>
        <name>FMN</name>
        <dbReference type="ChEBI" id="CHEBI:58210"/>
    </ligand>
</feature>
<feature type="binding site" evidence="6">
    <location>
        <position position="147"/>
    </location>
    <ligand>
        <name>FMN</name>
        <dbReference type="ChEBI" id="CHEBI:58210"/>
    </ligand>
</feature>
<dbReference type="InterPro" id="IPR036661">
    <property type="entry name" value="Luciferase-like_sf"/>
</dbReference>
<dbReference type="GO" id="GO:0016705">
    <property type="term" value="F:oxidoreductase activity, acting on paired donors, with incorporation or reduction of molecular oxygen"/>
    <property type="evidence" value="ECO:0007669"/>
    <property type="project" value="InterPro"/>
</dbReference>
<keyword evidence="4 8" id="KW-0503">Monooxygenase</keyword>
<dbReference type="Gene3D" id="3.20.20.30">
    <property type="entry name" value="Luciferase-like domain"/>
    <property type="match status" value="1"/>
</dbReference>
<keyword evidence="2 6" id="KW-0288">FMN</keyword>
<evidence type="ECO:0000259" key="7">
    <source>
        <dbReference type="Pfam" id="PF00296"/>
    </source>
</evidence>
<dbReference type="RefSeq" id="WP_066598346.1">
    <property type="nucleotide sequence ID" value="NZ_CP016282.1"/>
</dbReference>
<protein>
    <submittedName>
        <fullName evidence="8">FMNH2-dependent monooxygenase</fullName>
    </submittedName>
</protein>
<feature type="binding site" evidence="6">
    <location>
        <position position="97"/>
    </location>
    <ligand>
        <name>FMN</name>
        <dbReference type="ChEBI" id="CHEBI:58210"/>
    </ligand>
</feature>
<keyword evidence="1 6" id="KW-0285">Flavoprotein</keyword>
<evidence type="ECO:0000256" key="6">
    <source>
        <dbReference type="PIRSR" id="PIRSR000337-1"/>
    </source>
</evidence>
<organism evidence="8 9">
    <name type="scientific">Cryobacterium arcticum</name>
    <dbReference type="NCBI Taxonomy" id="670052"/>
    <lineage>
        <taxon>Bacteria</taxon>
        <taxon>Bacillati</taxon>
        <taxon>Actinomycetota</taxon>
        <taxon>Actinomycetes</taxon>
        <taxon>Micrococcales</taxon>
        <taxon>Microbacteriaceae</taxon>
        <taxon>Cryobacterium</taxon>
    </lineage>
</organism>
<comment type="similarity">
    <text evidence="5">Belongs to the NtaA/SnaA/DszA monooxygenase family.</text>
</comment>
<dbReference type="AlphaFoldDB" id="A0A1B1BPG8"/>
<dbReference type="InterPro" id="IPR016215">
    <property type="entry name" value="NTA_MOA"/>
</dbReference>
<evidence type="ECO:0000256" key="1">
    <source>
        <dbReference type="ARBA" id="ARBA00022630"/>
    </source>
</evidence>
<dbReference type="PATRIC" id="fig|670052.7.peg.3594"/>
<dbReference type="Proteomes" id="UP000092582">
    <property type="component" value="Chromosome 1"/>
</dbReference>
<evidence type="ECO:0000256" key="5">
    <source>
        <dbReference type="ARBA" id="ARBA00033748"/>
    </source>
</evidence>
<dbReference type="InterPro" id="IPR011251">
    <property type="entry name" value="Luciferase-like_dom"/>
</dbReference>
<dbReference type="STRING" id="670052.PA27867_3492"/>
<feature type="domain" description="Luciferase-like" evidence="7">
    <location>
        <begin position="4"/>
        <end position="381"/>
    </location>
</feature>
<dbReference type="GO" id="GO:0004497">
    <property type="term" value="F:monooxygenase activity"/>
    <property type="evidence" value="ECO:0007669"/>
    <property type="project" value="UniProtKB-KW"/>
</dbReference>
<keyword evidence="3" id="KW-0560">Oxidoreductase</keyword>